<dbReference type="InterPro" id="IPR051059">
    <property type="entry name" value="VerF-like"/>
</dbReference>
<reference evidence="7 8" key="1">
    <citation type="journal article" date="2012" name="PLoS Pathog.">
        <title>Diverse lifestyles and strategies of plant pathogenesis encoded in the genomes of eighteen Dothideomycetes fungi.</title>
        <authorList>
            <person name="Ohm R.A."/>
            <person name="Feau N."/>
            <person name="Henrissat B."/>
            <person name="Schoch C.L."/>
            <person name="Horwitz B.A."/>
            <person name="Barry K.W."/>
            <person name="Condon B.J."/>
            <person name="Copeland A.C."/>
            <person name="Dhillon B."/>
            <person name="Glaser F."/>
            <person name="Hesse C.N."/>
            <person name="Kosti I."/>
            <person name="LaButti K."/>
            <person name="Lindquist E.A."/>
            <person name="Lucas S."/>
            <person name="Salamov A.A."/>
            <person name="Bradshaw R.E."/>
            <person name="Ciuffetti L."/>
            <person name="Hamelin R.C."/>
            <person name="Kema G.H.J."/>
            <person name="Lawrence C."/>
            <person name="Scott J.A."/>
            <person name="Spatafora J.W."/>
            <person name="Turgeon B.G."/>
            <person name="de Wit P.J.G.M."/>
            <person name="Zhong S."/>
            <person name="Goodwin S.B."/>
            <person name="Grigoriev I.V."/>
        </authorList>
    </citation>
    <scope>NUCLEOTIDE SEQUENCE [LARGE SCALE GENOMIC DNA]</scope>
    <source>
        <strain evidence="8">C5 / ATCC 48332 / race O</strain>
    </source>
</reference>
<dbReference type="GO" id="GO:0000981">
    <property type="term" value="F:DNA-binding transcription factor activity, RNA polymerase II-specific"/>
    <property type="evidence" value="ECO:0007669"/>
    <property type="project" value="InterPro"/>
</dbReference>
<keyword evidence="3" id="KW-0677">Repeat</keyword>
<evidence type="ECO:0000256" key="4">
    <source>
        <dbReference type="ARBA" id="ARBA00022771"/>
    </source>
</evidence>
<dbReference type="Gene3D" id="3.30.160.60">
    <property type="entry name" value="Classic Zinc Finger"/>
    <property type="match status" value="1"/>
</dbReference>
<dbReference type="GO" id="GO:0005634">
    <property type="term" value="C:nucleus"/>
    <property type="evidence" value="ECO:0007669"/>
    <property type="project" value="UniProtKB-SubCell"/>
</dbReference>
<keyword evidence="4" id="KW-0863">Zinc-finger</keyword>
<evidence type="ECO:0000256" key="6">
    <source>
        <dbReference type="ARBA" id="ARBA00023242"/>
    </source>
</evidence>
<evidence type="ECO:0000313" key="7">
    <source>
        <dbReference type="EMBL" id="EMD96770.1"/>
    </source>
</evidence>
<dbReference type="PANTHER" id="PTHR40626">
    <property type="entry name" value="MIP31509P"/>
    <property type="match status" value="1"/>
</dbReference>
<dbReference type="AlphaFoldDB" id="M2TH52"/>
<dbReference type="GO" id="GO:0000978">
    <property type="term" value="F:RNA polymerase II cis-regulatory region sequence-specific DNA binding"/>
    <property type="evidence" value="ECO:0007669"/>
    <property type="project" value="InterPro"/>
</dbReference>
<dbReference type="OrthoDB" id="10018191at2759"/>
<organism evidence="7 8">
    <name type="scientific">Cochliobolus heterostrophus (strain C5 / ATCC 48332 / race O)</name>
    <name type="common">Southern corn leaf blight fungus</name>
    <name type="synonym">Bipolaris maydis</name>
    <dbReference type="NCBI Taxonomy" id="701091"/>
    <lineage>
        <taxon>Eukaryota</taxon>
        <taxon>Fungi</taxon>
        <taxon>Dikarya</taxon>
        <taxon>Ascomycota</taxon>
        <taxon>Pezizomycotina</taxon>
        <taxon>Dothideomycetes</taxon>
        <taxon>Pleosporomycetidae</taxon>
        <taxon>Pleosporales</taxon>
        <taxon>Pleosporineae</taxon>
        <taxon>Pleosporaceae</taxon>
        <taxon>Bipolaris</taxon>
    </lineage>
</organism>
<dbReference type="HOGENOM" id="CLU_002678_42_24_1"/>
<proteinExistence type="predicted"/>
<keyword evidence="2" id="KW-0479">Metal-binding</keyword>
<evidence type="ECO:0000313" key="8">
    <source>
        <dbReference type="Proteomes" id="UP000016936"/>
    </source>
</evidence>
<evidence type="ECO:0000256" key="2">
    <source>
        <dbReference type="ARBA" id="ARBA00022723"/>
    </source>
</evidence>
<dbReference type="InterPro" id="IPR036236">
    <property type="entry name" value="Znf_C2H2_sf"/>
</dbReference>
<evidence type="ECO:0000256" key="1">
    <source>
        <dbReference type="ARBA" id="ARBA00004123"/>
    </source>
</evidence>
<sequence>RSEHCVRHRRSHTNEKPFKCKFCHRGYARKDLVVRHEETLYNSDTRLQLSVNYRCHSLAS</sequence>
<feature type="non-terminal residue" evidence="7">
    <location>
        <position position="1"/>
    </location>
</feature>
<comment type="subcellular location">
    <subcellularLocation>
        <location evidence="1">Nucleus</location>
    </subcellularLocation>
</comment>
<dbReference type="GO" id="GO:0000785">
    <property type="term" value="C:chromatin"/>
    <property type="evidence" value="ECO:0007669"/>
    <property type="project" value="TreeGrafter"/>
</dbReference>
<accession>M2TH52</accession>
<dbReference type="Proteomes" id="UP000016936">
    <property type="component" value="Unassembled WGS sequence"/>
</dbReference>
<name>M2TH52_COCH5</name>
<dbReference type="eggNOG" id="KOG1721">
    <property type="taxonomic scope" value="Eukaryota"/>
</dbReference>
<keyword evidence="5" id="KW-0862">Zinc</keyword>
<evidence type="ECO:0000256" key="3">
    <source>
        <dbReference type="ARBA" id="ARBA00022737"/>
    </source>
</evidence>
<dbReference type="PANTHER" id="PTHR40626:SF11">
    <property type="entry name" value="ZINC FINGER PROTEIN YPR022C"/>
    <property type="match status" value="1"/>
</dbReference>
<keyword evidence="8" id="KW-1185">Reference proteome</keyword>
<dbReference type="SUPFAM" id="SSF57667">
    <property type="entry name" value="beta-beta-alpha zinc fingers"/>
    <property type="match status" value="1"/>
</dbReference>
<keyword evidence="6" id="KW-0539">Nucleus</keyword>
<evidence type="ECO:0000256" key="5">
    <source>
        <dbReference type="ARBA" id="ARBA00022833"/>
    </source>
</evidence>
<dbReference type="EMBL" id="KB445569">
    <property type="protein sequence ID" value="EMD96770.1"/>
    <property type="molecule type" value="Genomic_DNA"/>
</dbReference>
<reference evidence="8" key="2">
    <citation type="journal article" date="2013" name="PLoS Genet.">
        <title>Comparative genome structure, secondary metabolite, and effector coding capacity across Cochliobolus pathogens.</title>
        <authorList>
            <person name="Condon B.J."/>
            <person name="Leng Y."/>
            <person name="Wu D."/>
            <person name="Bushley K.E."/>
            <person name="Ohm R.A."/>
            <person name="Otillar R."/>
            <person name="Martin J."/>
            <person name="Schackwitz W."/>
            <person name="Grimwood J."/>
            <person name="MohdZainudin N."/>
            <person name="Xue C."/>
            <person name="Wang R."/>
            <person name="Manning V.A."/>
            <person name="Dhillon B."/>
            <person name="Tu Z.J."/>
            <person name="Steffenson B.J."/>
            <person name="Salamov A."/>
            <person name="Sun H."/>
            <person name="Lowry S."/>
            <person name="LaButti K."/>
            <person name="Han J."/>
            <person name="Copeland A."/>
            <person name="Lindquist E."/>
            <person name="Barry K."/>
            <person name="Schmutz J."/>
            <person name="Baker S.E."/>
            <person name="Ciuffetti L.M."/>
            <person name="Grigoriev I.V."/>
            <person name="Zhong S."/>
            <person name="Turgeon B.G."/>
        </authorList>
    </citation>
    <scope>NUCLEOTIDE SEQUENCE [LARGE SCALE GENOMIC DNA]</scope>
    <source>
        <strain evidence="8">C5 / ATCC 48332 / race O</strain>
    </source>
</reference>
<dbReference type="GO" id="GO:0008270">
    <property type="term" value="F:zinc ion binding"/>
    <property type="evidence" value="ECO:0007669"/>
    <property type="project" value="UniProtKB-KW"/>
</dbReference>
<protein>
    <recommendedName>
        <fullName evidence="9">C2H2-type domain-containing protein</fullName>
    </recommendedName>
</protein>
<evidence type="ECO:0008006" key="9">
    <source>
        <dbReference type="Google" id="ProtNLM"/>
    </source>
</evidence>
<gene>
    <name evidence="7" type="ORF">COCHEDRAFT_1083904</name>
</gene>
<dbReference type="STRING" id="701091.M2TH52"/>